<evidence type="ECO:0000313" key="2">
    <source>
        <dbReference type="Proteomes" id="UP000789405"/>
    </source>
</evidence>
<sequence length="138" mass="16296">NVITEIDQPINNEIITQYNNILKIYVTDIFMAPEELDQAFDHDLDGLLQIVMNTHGTNRQRISAYKKIGDYLQDALLRRIPYARSFQNVMSDWIYKLPKSEFKRFQRLGKTIGAQLIKDLLEWMLGRKSFLLKEEIFV</sequence>
<protein>
    <submittedName>
        <fullName evidence="1">22068_t:CDS:1</fullName>
    </submittedName>
</protein>
<dbReference type="AlphaFoldDB" id="A0A9N9PDC4"/>
<name>A0A9N9PDC4_9GLOM</name>
<feature type="non-terminal residue" evidence="1">
    <location>
        <position position="1"/>
    </location>
</feature>
<gene>
    <name evidence="1" type="ORF">DERYTH_LOCUS25913</name>
</gene>
<evidence type="ECO:0000313" key="1">
    <source>
        <dbReference type="EMBL" id="CAG8814167.1"/>
    </source>
</evidence>
<accession>A0A9N9PDC4</accession>
<dbReference type="Proteomes" id="UP000789405">
    <property type="component" value="Unassembled WGS sequence"/>
</dbReference>
<keyword evidence="2" id="KW-1185">Reference proteome</keyword>
<comment type="caution">
    <text evidence="1">The sequence shown here is derived from an EMBL/GenBank/DDBJ whole genome shotgun (WGS) entry which is preliminary data.</text>
</comment>
<dbReference type="OrthoDB" id="10441589at2759"/>
<reference evidence="1" key="1">
    <citation type="submission" date="2021-06" db="EMBL/GenBank/DDBJ databases">
        <authorList>
            <person name="Kallberg Y."/>
            <person name="Tangrot J."/>
            <person name="Rosling A."/>
        </authorList>
    </citation>
    <scope>NUCLEOTIDE SEQUENCE</scope>
    <source>
        <strain evidence="1">MA453B</strain>
    </source>
</reference>
<proteinExistence type="predicted"/>
<dbReference type="EMBL" id="CAJVPY010051023">
    <property type="protein sequence ID" value="CAG8814167.1"/>
    <property type="molecule type" value="Genomic_DNA"/>
</dbReference>
<feature type="non-terminal residue" evidence="1">
    <location>
        <position position="138"/>
    </location>
</feature>
<organism evidence="1 2">
    <name type="scientific">Dentiscutata erythropus</name>
    <dbReference type="NCBI Taxonomy" id="1348616"/>
    <lineage>
        <taxon>Eukaryota</taxon>
        <taxon>Fungi</taxon>
        <taxon>Fungi incertae sedis</taxon>
        <taxon>Mucoromycota</taxon>
        <taxon>Glomeromycotina</taxon>
        <taxon>Glomeromycetes</taxon>
        <taxon>Diversisporales</taxon>
        <taxon>Gigasporaceae</taxon>
        <taxon>Dentiscutata</taxon>
    </lineage>
</organism>